<dbReference type="Proteomes" id="UP000051717">
    <property type="component" value="Unassembled WGS sequence"/>
</dbReference>
<sequence>MLGMVVLEMLVFGAVVFEMAVLGIVVFSPAVLEILVLQMAPISRIWATEKLRRHSSMGSGGWCLV</sequence>
<dbReference type="EMBL" id="LJUI01000074">
    <property type="protein sequence ID" value="KPK68466.1"/>
    <property type="molecule type" value="Genomic_DNA"/>
</dbReference>
<keyword evidence="1" id="KW-0472">Membrane</keyword>
<name>A0A0S8G798_UNCT6</name>
<evidence type="ECO:0000256" key="1">
    <source>
        <dbReference type="SAM" id="Phobius"/>
    </source>
</evidence>
<keyword evidence="1" id="KW-1133">Transmembrane helix</keyword>
<keyword evidence="1" id="KW-0812">Transmembrane</keyword>
<dbReference type="AlphaFoldDB" id="A0A0S8G798"/>
<gene>
    <name evidence="2" type="ORF">AMJ82_08210</name>
</gene>
<evidence type="ECO:0000313" key="2">
    <source>
        <dbReference type="EMBL" id="KPK68466.1"/>
    </source>
</evidence>
<protein>
    <submittedName>
        <fullName evidence="2">Uncharacterized protein</fullName>
    </submittedName>
</protein>
<evidence type="ECO:0000313" key="3">
    <source>
        <dbReference type="Proteomes" id="UP000051717"/>
    </source>
</evidence>
<reference evidence="2 3" key="1">
    <citation type="journal article" date="2015" name="Microbiome">
        <title>Genomic resolution of linkages in carbon, nitrogen, and sulfur cycling among widespread estuary sediment bacteria.</title>
        <authorList>
            <person name="Baker B.J."/>
            <person name="Lazar C.S."/>
            <person name="Teske A.P."/>
            <person name="Dick G.J."/>
        </authorList>
    </citation>
    <scope>NUCLEOTIDE SEQUENCE [LARGE SCALE GENOMIC DNA]</scope>
    <source>
        <strain evidence="2">SM23_40</strain>
    </source>
</reference>
<comment type="caution">
    <text evidence="2">The sequence shown here is derived from an EMBL/GenBank/DDBJ whole genome shotgun (WGS) entry which is preliminary data.</text>
</comment>
<organism evidence="2 3">
    <name type="scientific">candidate division TA06 bacterium SM23_40</name>
    <dbReference type="NCBI Taxonomy" id="1703774"/>
    <lineage>
        <taxon>Bacteria</taxon>
        <taxon>Bacteria division TA06</taxon>
    </lineage>
</organism>
<proteinExistence type="predicted"/>
<feature type="transmembrane region" description="Helical" evidence="1">
    <location>
        <begin position="12"/>
        <end position="36"/>
    </location>
</feature>
<accession>A0A0S8G798</accession>